<evidence type="ECO:0000313" key="1">
    <source>
        <dbReference type="EMBL" id="KKK56919.1"/>
    </source>
</evidence>
<dbReference type="EMBL" id="LAZR01064751">
    <property type="protein sequence ID" value="KKK56919.1"/>
    <property type="molecule type" value="Genomic_DNA"/>
</dbReference>
<comment type="caution">
    <text evidence="1">The sequence shown here is derived from an EMBL/GenBank/DDBJ whole genome shotgun (WGS) entry which is preliminary data.</text>
</comment>
<accession>A0A0F8YS48</accession>
<sequence length="97" mass="11056">MNPKYVRYRLDVLASFCPWLEVKDFGKHYELTDDRSVETDKFTFSLSVVSGGSKFTKESKAFSLYNDKPALNRIFLETALGVTEMAIENSFINISEG</sequence>
<protein>
    <submittedName>
        <fullName evidence="1">Uncharacterized protein</fullName>
    </submittedName>
</protein>
<proteinExistence type="predicted"/>
<gene>
    <name evidence="1" type="ORF">LCGC14_3059720</name>
</gene>
<dbReference type="AlphaFoldDB" id="A0A0F8YS48"/>
<organism evidence="1">
    <name type="scientific">marine sediment metagenome</name>
    <dbReference type="NCBI Taxonomy" id="412755"/>
    <lineage>
        <taxon>unclassified sequences</taxon>
        <taxon>metagenomes</taxon>
        <taxon>ecological metagenomes</taxon>
    </lineage>
</organism>
<reference evidence="1" key="1">
    <citation type="journal article" date="2015" name="Nature">
        <title>Complex archaea that bridge the gap between prokaryotes and eukaryotes.</title>
        <authorList>
            <person name="Spang A."/>
            <person name="Saw J.H."/>
            <person name="Jorgensen S.L."/>
            <person name="Zaremba-Niedzwiedzka K."/>
            <person name="Martijn J."/>
            <person name="Lind A.E."/>
            <person name="van Eijk R."/>
            <person name="Schleper C."/>
            <person name="Guy L."/>
            <person name="Ettema T.J."/>
        </authorList>
    </citation>
    <scope>NUCLEOTIDE SEQUENCE</scope>
</reference>
<name>A0A0F8YS48_9ZZZZ</name>